<dbReference type="Proteomes" id="UP000030671">
    <property type="component" value="Unassembled WGS sequence"/>
</dbReference>
<feature type="transmembrane region" description="Helical" evidence="1">
    <location>
        <begin position="193"/>
        <end position="212"/>
    </location>
</feature>
<evidence type="ECO:0000313" key="4">
    <source>
        <dbReference type="Proteomes" id="UP000030671"/>
    </source>
</evidence>
<dbReference type="HOGENOM" id="CLU_1294565_0_0_1"/>
<proteinExistence type="predicted"/>
<keyword evidence="1" id="KW-0472">Membrane</keyword>
<feature type="chain" id="PRO_5004845034" evidence="2">
    <location>
        <begin position="24"/>
        <end position="213"/>
    </location>
</feature>
<dbReference type="GeneID" id="20671218"/>
<keyword evidence="4" id="KW-1185">Reference proteome</keyword>
<accession>W4JXU7</accession>
<dbReference type="RefSeq" id="XP_009549746.1">
    <property type="nucleotide sequence ID" value="XM_009551451.1"/>
</dbReference>
<dbReference type="InParanoid" id="W4JXU7"/>
<protein>
    <submittedName>
        <fullName evidence="3">Uncharacterized protein</fullName>
    </submittedName>
</protein>
<evidence type="ECO:0000256" key="2">
    <source>
        <dbReference type="SAM" id="SignalP"/>
    </source>
</evidence>
<evidence type="ECO:0000256" key="1">
    <source>
        <dbReference type="SAM" id="Phobius"/>
    </source>
</evidence>
<keyword evidence="2" id="KW-0732">Signal</keyword>
<dbReference type="EMBL" id="KI925462">
    <property type="protein sequence ID" value="ETW77711.1"/>
    <property type="molecule type" value="Genomic_DNA"/>
</dbReference>
<keyword evidence="1" id="KW-1133">Transmembrane helix</keyword>
<organism evidence="3 4">
    <name type="scientific">Heterobasidion irregulare (strain TC 32-1)</name>
    <dbReference type="NCBI Taxonomy" id="747525"/>
    <lineage>
        <taxon>Eukaryota</taxon>
        <taxon>Fungi</taxon>
        <taxon>Dikarya</taxon>
        <taxon>Basidiomycota</taxon>
        <taxon>Agaricomycotina</taxon>
        <taxon>Agaricomycetes</taxon>
        <taxon>Russulales</taxon>
        <taxon>Bondarzewiaceae</taxon>
        <taxon>Heterobasidion</taxon>
        <taxon>Heterobasidion annosum species complex</taxon>
    </lineage>
</organism>
<dbReference type="KEGG" id="hir:HETIRDRAFT_326179"/>
<sequence length="213" mass="21275">MFSFSRVASFAVLALGTLASASAIPAVRETVRDLIDIPVNVDPVIATVTTITVRDGDSLASIFANLNSALGPALSGVSSVKDPATVQSGAVKVTSLIQSATTSLSALSGQPQSKVLSNLDGTGVLSTSDVASLVGGMINNVFGTFGPLTTGTDAVTSVDVLTPLLGVVGIFLTVVLGLVGVSALALVGSLLPLILVLLPTVLDLVLPLVLGLL</sequence>
<keyword evidence="1" id="KW-0812">Transmembrane</keyword>
<gene>
    <name evidence="3" type="ORF">HETIRDRAFT_326179</name>
</gene>
<name>W4JXU7_HETIT</name>
<reference evidence="3 4" key="1">
    <citation type="journal article" date="2012" name="New Phytol.">
        <title>Insight into trade-off between wood decay and parasitism from the genome of a fungal forest pathogen.</title>
        <authorList>
            <person name="Olson A."/>
            <person name="Aerts A."/>
            <person name="Asiegbu F."/>
            <person name="Belbahri L."/>
            <person name="Bouzid O."/>
            <person name="Broberg A."/>
            <person name="Canback B."/>
            <person name="Coutinho P.M."/>
            <person name="Cullen D."/>
            <person name="Dalman K."/>
            <person name="Deflorio G."/>
            <person name="van Diepen L.T."/>
            <person name="Dunand C."/>
            <person name="Duplessis S."/>
            <person name="Durling M."/>
            <person name="Gonthier P."/>
            <person name="Grimwood J."/>
            <person name="Fossdal C.G."/>
            <person name="Hansson D."/>
            <person name="Henrissat B."/>
            <person name="Hietala A."/>
            <person name="Himmelstrand K."/>
            <person name="Hoffmeister D."/>
            <person name="Hogberg N."/>
            <person name="James T.Y."/>
            <person name="Karlsson M."/>
            <person name="Kohler A."/>
            <person name="Kues U."/>
            <person name="Lee Y.H."/>
            <person name="Lin Y.C."/>
            <person name="Lind M."/>
            <person name="Lindquist E."/>
            <person name="Lombard V."/>
            <person name="Lucas S."/>
            <person name="Lunden K."/>
            <person name="Morin E."/>
            <person name="Murat C."/>
            <person name="Park J."/>
            <person name="Raffaello T."/>
            <person name="Rouze P."/>
            <person name="Salamov A."/>
            <person name="Schmutz J."/>
            <person name="Solheim H."/>
            <person name="Stahlberg J."/>
            <person name="Velez H."/>
            <person name="de Vries R.P."/>
            <person name="Wiebenga A."/>
            <person name="Woodward S."/>
            <person name="Yakovlev I."/>
            <person name="Garbelotto M."/>
            <person name="Martin F."/>
            <person name="Grigoriev I.V."/>
            <person name="Stenlid J."/>
        </authorList>
    </citation>
    <scope>NUCLEOTIDE SEQUENCE [LARGE SCALE GENOMIC DNA]</scope>
    <source>
        <strain evidence="3 4">TC 32-1</strain>
    </source>
</reference>
<evidence type="ECO:0000313" key="3">
    <source>
        <dbReference type="EMBL" id="ETW77711.1"/>
    </source>
</evidence>
<feature type="transmembrane region" description="Helical" evidence="1">
    <location>
        <begin position="164"/>
        <end position="186"/>
    </location>
</feature>
<feature type="signal peptide" evidence="2">
    <location>
        <begin position="1"/>
        <end position="23"/>
    </location>
</feature>
<dbReference type="AlphaFoldDB" id="W4JXU7"/>